<accession>A0A4Y2BG94</accession>
<keyword evidence="2" id="KW-1185">Reference proteome</keyword>
<organism evidence="1 2">
    <name type="scientific">Araneus ventricosus</name>
    <name type="common">Orbweaver spider</name>
    <name type="synonym">Epeira ventricosa</name>
    <dbReference type="NCBI Taxonomy" id="182803"/>
    <lineage>
        <taxon>Eukaryota</taxon>
        <taxon>Metazoa</taxon>
        <taxon>Ecdysozoa</taxon>
        <taxon>Arthropoda</taxon>
        <taxon>Chelicerata</taxon>
        <taxon>Arachnida</taxon>
        <taxon>Araneae</taxon>
        <taxon>Araneomorphae</taxon>
        <taxon>Entelegynae</taxon>
        <taxon>Araneoidea</taxon>
        <taxon>Araneidae</taxon>
        <taxon>Araneus</taxon>
    </lineage>
</organism>
<reference evidence="1 2" key="1">
    <citation type="journal article" date="2019" name="Sci. Rep.">
        <title>Orb-weaving spider Araneus ventricosus genome elucidates the spidroin gene catalogue.</title>
        <authorList>
            <person name="Kono N."/>
            <person name="Nakamura H."/>
            <person name="Ohtoshi R."/>
            <person name="Moran D.A.P."/>
            <person name="Shinohara A."/>
            <person name="Yoshida Y."/>
            <person name="Fujiwara M."/>
            <person name="Mori M."/>
            <person name="Tomita M."/>
            <person name="Arakawa K."/>
        </authorList>
    </citation>
    <scope>NUCLEOTIDE SEQUENCE [LARGE SCALE GENOMIC DNA]</scope>
</reference>
<evidence type="ECO:0000313" key="1">
    <source>
        <dbReference type="EMBL" id="GBL90579.1"/>
    </source>
</evidence>
<evidence type="ECO:0000313" key="2">
    <source>
        <dbReference type="Proteomes" id="UP000499080"/>
    </source>
</evidence>
<dbReference type="AlphaFoldDB" id="A0A4Y2BG94"/>
<dbReference type="EMBL" id="BGPR01000072">
    <property type="protein sequence ID" value="GBL90579.1"/>
    <property type="molecule type" value="Genomic_DNA"/>
</dbReference>
<proteinExistence type="predicted"/>
<gene>
    <name evidence="1" type="ORF">AVEN_179485_1</name>
</gene>
<protein>
    <submittedName>
        <fullName evidence="1">Uncharacterized protein</fullName>
    </submittedName>
</protein>
<sequence>MHRTSGLMLGVCVHQACIHGGSSVESGFGHGALRPRSSDLLLGNRVLLLVAKRSFEVAFWTALKHFLHSKTCLENTPPPHLQYQLSTTLEHFNGRLEEELPINAQRLLDASADWFKLMKLKAS</sequence>
<dbReference type="Proteomes" id="UP000499080">
    <property type="component" value="Unassembled WGS sequence"/>
</dbReference>
<comment type="caution">
    <text evidence="1">The sequence shown here is derived from an EMBL/GenBank/DDBJ whole genome shotgun (WGS) entry which is preliminary data.</text>
</comment>
<name>A0A4Y2BG94_ARAVE</name>